<sequence>MSANKPHCRLVKPQPVYVGKQGLSYQVGVSREAVDSQHIHMQLATIPPHSQAKAHKHEHHETAIYALSGTSSVLYGDELEHFLELPAGSFLYIPMDTPHLPYNNTDEPAVVVISRTDPNEQESVVMMPELDRDVL</sequence>
<name>A0AAN0S2B7_9ENTR</name>
<proteinExistence type="predicted"/>
<dbReference type="EMBL" id="CP009458">
    <property type="protein sequence ID" value="AIR60079.1"/>
    <property type="molecule type" value="Genomic_DNA"/>
</dbReference>
<dbReference type="InterPro" id="IPR014710">
    <property type="entry name" value="RmlC-like_jellyroll"/>
</dbReference>
<organism evidence="2 3">
    <name type="scientific">Cedecea neteri</name>
    <dbReference type="NCBI Taxonomy" id="158822"/>
    <lineage>
        <taxon>Bacteria</taxon>
        <taxon>Pseudomonadati</taxon>
        <taxon>Pseudomonadota</taxon>
        <taxon>Gammaproteobacteria</taxon>
        <taxon>Enterobacterales</taxon>
        <taxon>Enterobacteriaceae</taxon>
        <taxon>Cedecea</taxon>
    </lineage>
</organism>
<dbReference type="Pfam" id="PF07883">
    <property type="entry name" value="Cupin_2"/>
    <property type="match status" value="1"/>
</dbReference>
<dbReference type="SUPFAM" id="SSF51182">
    <property type="entry name" value="RmlC-like cupins"/>
    <property type="match status" value="1"/>
</dbReference>
<evidence type="ECO:0000313" key="2">
    <source>
        <dbReference type="EMBL" id="AIR60079.1"/>
    </source>
</evidence>
<evidence type="ECO:0000259" key="1">
    <source>
        <dbReference type="Pfam" id="PF07883"/>
    </source>
</evidence>
<dbReference type="PIRSF" id="PIRSF037087">
    <property type="entry name" value="UCP037087"/>
    <property type="match status" value="1"/>
</dbReference>
<gene>
    <name evidence="2" type="ORF">LH23_05210</name>
</gene>
<dbReference type="Proteomes" id="UP000029516">
    <property type="component" value="Chromosome"/>
</dbReference>
<protein>
    <submittedName>
        <fullName evidence="2">Cupin</fullName>
    </submittedName>
</protein>
<evidence type="ECO:0000313" key="3">
    <source>
        <dbReference type="Proteomes" id="UP000029516"/>
    </source>
</evidence>
<dbReference type="CDD" id="cd02210">
    <property type="entry name" value="cupin_BLR2406-like"/>
    <property type="match status" value="1"/>
</dbReference>
<dbReference type="PANTHER" id="PTHR40112:SF1">
    <property type="entry name" value="H2HPP ISOMERASE"/>
    <property type="match status" value="1"/>
</dbReference>
<dbReference type="RefSeq" id="WP_039289087.1">
    <property type="nucleotide sequence ID" value="NZ_CP009458.1"/>
</dbReference>
<dbReference type="KEGG" id="cen:LH86_05140"/>
<dbReference type="InterPro" id="IPR011051">
    <property type="entry name" value="RmlC_Cupin_sf"/>
</dbReference>
<dbReference type="Gene3D" id="2.60.120.10">
    <property type="entry name" value="Jelly Rolls"/>
    <property type="match status" value="1"/>
</dbReference>
<dbReference type="PANTHER" id="PTHR40112">
    <property type="entry name" value="H2HPP ISOMERASE"/>
    <property type="match status" value="1"/>
</dbReference>
<dbReference type="KEGG" id="cem:LH23_05210"/>
<feature type="domain" description="Cupin type-2" evidence="1">
    <location>
        <begin position="43"/>
        <end position="112"/>
    </location>
</feature>
<dbReference type="InterPro" id="IPR052535">
    <property type="entry name" value="Bacilysin_H2HPP_isomerase"/>
</dbReference>
<dbReference type="InterPro" id="IPR013096">
    <property type="entry name" value="Cupin_2"/>
</dbReference>
<accession>A0AAN0S2B7</accession>
<reference evidence="2 3" key="1">
    <citation type="submission" date="2014-09" db="EMBL/GenBank/DDBJ databases">
        <authorList>
            <person name="Chan K.-G."/>
        </authorList>
    </citation>
    <scope>NUCLEOTIDE SEQUENCE [LARGE SCALE GENOMIC DNA]</scope>
    <source>
        <strain evidence="2 3">M006</strain>
    </source>
</reference>
<dbReference type="AlphaFoldDB" id="A0AAN0S2B7"/>
<dbReference type="InterPro" id="IPR017102">
    <property type="entry name" value="UCP037087"/>
</dbReference>